<reference evidence="1 2" key="1">
    <citation type="journal article" date="2023" name="Sci. Data">
        <title>Genome assembly of the Korean intertidal mud-creeper Batillaria attramentaria.</title>
        <authorList>
            <person name="Patra A.K."/>
            <person name="Ho P.T."/>
            <person name="Jun S."/>
            <person name="Lee S.J."/>
            <person name="Kim Y."/>
            <person name="Won Y.J."/>
        </authorList>
    </citation>
    <scope>NUCLEOTIDE SEQUENCE [LARGE SCALE GENOMIC DNA]</scope>
    <source>
        <strain evidence="1">Wonlab-2016</strain>
    </source>
</reference>
<evidence type="ECO:0000313" key="2">
    <source>
        <dbReference type="Proteomes" id="UP001519460"/>
    </source>
</evidence>
<protein>
    <submittedName>
        <fullName evidence="1">Uncharacterized protein</fullName>
    </submittedName>
</protein>
<gene>
    <name evidence="1" type="ORF">BaRGS_00016465</name>
</gene>
<organism evidence="1 2">
    <name type="scientific">Batillaria attramentaria</name>
    <dbReference type="NCBI Taxonomy" id="370345"/>
    <lineage>
        <taxon>Eukaryota</taxon>
        <taxon>Metazoa</taxon>
        <taxon>Spiralia</taxon>
        <taxon>Lophotrochozoa</taxon>
        <taxon>Mollusca</taxon>
        <taxon>Gastropoda</taxon>
        <taxon>Caenogastropoda</taxon>
        <taxon>Sorbeoconcha</taxon>
        <taxon>Cerithioidea</taxon>
        <taxon>Batillariidae</taxon>
        <taxon>Batillaria</taxon>
    </lineage>
</organism>
<comment type="caution">
    <text evidence="1">The sequence shown here is derived from an EMBL/GenBank/DDBJ whole genome shotgun (WGS) entry which is preliminary data.</text>
</comment>
<evidence type="ECO:0000313" key="1">
    <source>
        <dbReference type="EMBL" id="KAK7492368.1"/>
    </source>
</evidence>
<dbReference type="EMBL" id="JACVVK020000104">
    <property type="protein sequence ID" value="KAK7492368.1"/>
    <property type="molecule type" value="Genomic_DNA"/>
</dbReference>
<name>A0ABD0KYJ5_9CAEN</name>
<dbReference type="Proteomes" id="UP001519460">
    <property type="component" value="Unassembled WGS sequence"/>
</dbReference>
<proteinExistence type="predicted"/>
<sequence length="75" mass="8623">MASPWSPEGVMGRVGYENRIKNRIYHSRYGSPDVSTLPDCQSILTYDAWLFEVGQQQRNNEITLSGTDQRRGFLQ</sequence>
<accession>A0ABD0KYJ5</accession>
<dbReference type="AlphaFoldDB" id="A0ABD0KYJ5"/>
<keyword evidence="2" id="KW-1185">Reference proteome</keyword>